<protein>
    <submittedName>
        <fullName evidence="1">Uncharacterized protein</fullName>
    </submittedName>
</protein>
<evidence type="ECO:0000313" key="2">
    <source>
        <dbReference type="Proteomes" id="UP000051841"/>
    </source>
</evidence>
<reference evidence="1 2" key="1">
    <citation type="journal article" date="2015" name="Genome Announc.">
        <title>Expanding the biotechnology potential of lactobacilli through comparative genomics of 213 strains and associated genera.</title>
        <authorList>
            <person name="Sun Z."/>
            <person name="Harris H.M."/>
            <person name="McCann A."/>
            <person name="Guo C."/>
            <person name="Argimon S."/>
            <person name="Zhang W."/>
            <person name="Yang X."/>
            <person name="Jeffery I.B."/>
            <person name="Cooney J.C."/>
            <person name="Kagawa T.F."/>
            <person name="Liu W."/>
            <person name="Song Y."/>
            <person name="Salvetti E."/>
            <person name="Wrobel A."/>
            <person name="Rasinkangas P."/>
            <person name="Parkhill J."/>
            <person name="Rea M.C."/>
            <person name="O'Sullivan O."/>
            <person name="Ritari J."/>
            <person name="Douillard F.P."/>
            <person name="Paul Ross R."/>
            <person name="Yang R."/>
            <person name="Briner A.E."/>
            <person name="Felis G.E."/>
            <person name="de Vos W.M."/>
            <person name="Barrangou R."/>
            <person name="Klaenhammer T.R."/>
            <person name="Caufield P.W."/>
            <person name="Cui Y."/>
            <person name="Zhang H."/>
            <person name="O'Toole P.W."/>
        </authorList>
    </citation>
    <scope>NUCLEOTIDE SEQUENCE [LARGE SCALE GENOMIC DNA]</scope>
    <source>
        <strain evidence="1 2">DSM 20405</strain>
    </source>
</reference>
<dbReference type="AlphaFoldDB" id="A0A0R2HJS7"/>
<gene>
    <name evidence="1" type="ORF">IV49_GL000916</name>
</gene>
<accession>A0A0R2HJS7</accession>
<dbReference type="RefSeq" id="WP_031590129.1">
    <property type="nucleotide sequence ID" value="NZ_JQBL01000023.1"/>
</dbReference>
<organism evidence="1 2">
    <name type="scientific">Kandleria vitulina DSM 20405</name>
    <dbReference type="NCBI Taxonomy" id="1410657"/>
    <lineage>
        <taxon>Bacteria</taxon>
        <taxon>Bacillati</taxon>
        <taxon>Bacillota</taxon>
        <taxon>Erysipelotrichia</taxon>
        <taxon>Erysipelotrichales</taxon>
        <taxon>Coprobacillaceae</taxon>
        <taxon>Kandleria</taxon>
    </lineage>
</organism>
<proteinExistence type="predicted"/>
<keyword evidence="2" id="KW-1185">Reference proteome</keyword>
<dbReference type="EMBL" id="JQBL01000023">
    <property type="protein sequence ID" value="KRN49674.1"/>
    <property type="molecule type" value="Genomic_DNA"/>
</dbReference>
<comment type="caution">
    <text evidence="1">The sequence shown here is derived from an EMBL/GenBank/DDBJ whole genome shotgun (WGS) entry which is preliminary data.</text>
</comment>
<name>A0A0R2HJS7_9FIRM</name>
<evidence type="ECO:0000313" key="1">
    <source>
        <dbReference type="EMBL" id="KRN49674.1"/>
    </source>
</evidence>
<dbReference type="Proteomes" id="UP000051841">
    <property type="component" value="Unassembled WGS sequence"/>
</dbReference>
<dbReference type="PATRIC" id="fig|1410657.5.peg.954"/>
<sequence length="104" mass="12310">MTETNSAKLSEEILLKVNTKLQKESTIFHKVNHGEKFTKEDVRAYALSQVQTKQDELELYRVLRENYITNDFMPDVQKIKTFDDLIESAQLNIDFYTLMAREFE</sequence>